<name>A0ABT2ADQ9_9BURK</name>
<proteinExistence type="predicted"/>
<evidence type="ECO:0000313" key="3">
    <source>
        <dbReference type="Proteomes" id="UP001205560"/>
    </source>
</evidence>
<keyword evidence="3" id="KW-1185">Reference proteome</keyword>
<sequence>MIRRAILLAACLCAAQPSFADPVPVPADKAAYVGEWLGKDMRLNIKQDGHVEYKRKQPGKDVNLNIDLQGFHGDDFDVGFSLVRSTFVVSKPPHREGGKWKMTVDGVELTRTE</sequence>
<organism evidence="2 3">
    <name type="scientific">Massilia norwichensis</name>
    <dbReference type="NCBI Taxonomy" id="1442366"/>
    <lineage>
        <taxon>Bacteria</taxon>
        <taxon>Pseudomonadati</taxon>
        <taxon>Pseudomonadota</taxon>
        <taxon>Betaproteobacteria</taxon>
        <taxon>Burkholderiales</taxon>
        <taxon>Oxalobacteraceae</taxon>
        <taxon>Telluria group</taxon>
        <taxon>Massilia</taxon>
    </lineage>
</organism>
<comment type="caution">
    <text evidence="2">The sequence shown here is derived from an EMBL/GenBank/DDBJ whole genome shotgun (WGS) entry which is preliminary data.</text>
</comment>
<evidence type="ECO:0008006" key="4">
    <source>
        <dbReference type="Google" id="ProtNLM"/>
    </source>
</evidence>
<gene>
    <name evidence="2" type="ORF">NX782_24415</name>
</gene>
<keyword evidence="1" id="KW-0732">Signal</keyword>
<protein>
    <recommendedName>
        <fullName evidence="4">DUF2147 domain-containing protein</fullName>
    </recommendedName>
</protein>
<reference evidence="2 3" key="1">
    <citation type="submission" date="2022-08" db="EMBL/GenBank/DDBJ databases">
        <title>Reclassification of Massilia species as members of the genera Telluria, Duganella, Pseudoduganella, Mokoshia gen. nov. and Zemynaea gen. nov. using orthogonal and non-orthogonal genome-based approaches.</title>
        <authorList>
            <person name="Bowman J.P."/>
        </authorList>
    </citation>
    <scope>NUCLEOTIDE SEQUENCE [LARGE SCALE GENOMIC DNA]</scope>
    <source>
        <strain evidence="2 3">LMG 28164</strain>
    </source>
</reference>
<dbReference type="Proteomes" id="UP001205560">
    <property type="component" value="Unassembled WGS sequence"/>
</dbReference>
<feature type="signal peptide" evidence="1">
    <location>
        <begin position="1"/>
        <end position="20"/>
    </location>
</feature>
<accession>A0ABT2ADQ9</accession>
<feature type="chain" id="PRO_5047254453" description="DUF2147 domain-containing protein" evidence="1">
    <location>
        <begin position="21"/>
        <end position="113"/>
    </location>
</feature>
<dbReference type="RefSeq" id="WP_258848098.1">
    <property type="nucleotide sequence ID" value="NZ_JANUGX010000041.1"/>
</dbReference>
<evidence type="ECO:0000256" key="1">
    <source>
        <dbReference type="SAM" id="SignalP"/>
    </source>
</evidence>
<evidence type="ECO:0000313" key="2">
    <source>
        <dbReference type="EMBL" id="MCS0592331.1"/>
    </source>
</evidence>
<dbReference type="EMBL" id="JANUGX010000041">
    <property type="protein sequence ID" value="MCS0592331.1"/>
    <property type="molecule type" value="Genomic_DNA"/>
</dbReference>